<proteinExistence type="predicted"/>
<keyword evidence="2" id="KW-1185">Reference proteome</keyword>
<comment type="caution">
    <text evidence="1">The sequence shown here is derived from an EMBL/GenBank/DDBJ whole genome shotgun (WGS) entry which is preliminary data.</text>
</comment>
<name>A0A4V2UND4_9PROT</name>
<accession>A0A4V2UND4</accession>
<sequence>MLPAIIAPLLSGLFSIIDKTVENKDEAQKIKSRLQEMTLQGRFREIEAAADIIRAEAQGDSWLQRNWRPMLMVLFGVIIANNYLVVPLFGTPAAEIPPDLWALLKLGVGGYVLGRSAEKSVRALKEK</sequence>
<evidence type="ECO:0000313" key="1">
    <source>
        <dbReference type="EMBL" id="TCS61681.1"/>
    </source>
</evidence>
<evidence type="ECO:0000313" key="2">
    <source>
        <dbReference type="Proteomes" id="UP000295304"/>
    </source>
</evidence>
<dbReference type="InterPro" id="IPR021497">
    <property type="entry name" value="GTA_holin_3TM"/>
</dbReference>
<protein>
    <submittedName>
        <fullName evidence="1">Holin (3TMs family)</fullName>
    </submittedName>
</protein>
<dbReference type="Pfam" id="PF11351">
    <property type="entry name" value="GTA_holin_3TM"/>
    <property type="match status" value="1"/>
</dbReference>
<dbReference type="RefSeq" id="WP_132939391.1">
    <property type="nucleotide sequence ID" value="NZ_CP119676.1"/>
</dbReference>
<dbReference type="EMBL" id="SLZW01000007">
    <property type="protein sequence ID" value="TCS61681.1"/>
    <property type="molecule type" value="Genomic_DNA"/>
</dbReference>
<reference evidence="1 2" key="1">
    <citation type="submission" date="2019-03" db="EMBL/GenBank/DDBJ databases">
        <title>Genomic Encyclopedia of Type Strains, Phase IV (KMG-IV): sequencing the most valuable type-strain genomes for metagenomic binning, comparative biology and taxonomic classification.</title>
        <authorList>
            <person name="Goeker M."/>
        </authorList>
    </citation>
    <scope>NUCLEOTIDE SEQUENCE [LARGE SCALE GENOMIC DNA]</scope>
    <source>
        <strain evidence="1 2">DSM 101688</strain>
    </source>
</reference>
<dbReference type="Proteomes" id="UP000295304">
    <property type="component" value="Unassembled WGS sequence"/>
</dbReference>
<organism evidence="1 2">
    <name type="scientific">Varunaivibrio sulfuroxidans</name>
    <dbReference type="NCBI Taxonomy" id="1773489"/>
    <lineage>
        <taxon>Bacteria</taxon>
        <taxon>Pseudomonadati</taxon>
        <taxon>Pseudomonadota</taxon>
        <taxon>Alphaproteobacteria</taxon>
        <taxon>Rhodospirillales</taxon>
        <taxon>Magnetovibrionaceae</taxon>
        <taxon>Varunaivibrio</taxon>
    </lineage>
</organism>
<dbReference type="AlphaFoldDB" id="A0A4V2UND4"/>
<gene>
    <name evidence="1" type="ORF">EDD55_10790</name>
</gene>
<dbReference type="OrthoDB" id="1551130at2"/>